<dbReference type="AlphaFoldDB" id="A0A9X1MEI1"/>
<feature type="compositionally biased region" description="Low complexity" evidence="8">
    <location>
        <begin position="11"/>
        <end position="25"/>
    </location>
</feature>
<proteinExistence type="inferred from homology"/>
<keyword evidence="4 7" id="KW-1133">Transmembrane helix</keyword>
<dbReference type="GO" id="GO:0005886">
    <property type="term" value="C:plasma membrane"/>
    <property type="evidence" value="ECO:0007669"/>
    <property type="project" value="UniProtKB-SubCell"/>
</dbReference>
<evidence type="ECO:0000256" key="8">
    <source>
        <dbReference type="SAM" id="MobiDB-lite"/>
    </source>
</evidence>
<dbReference type="GO" id="GO:0051301">
    <property type="term" value="P:cell division"/>
    <property type="evidence" value="ECO:0007669"/>
    <property type="project" value="UniProtKB-UniRule"/>
</dbReference>
<comment type="function">
    <text evidence="7">Involved in cell division.</text>
</comment>
<comment type="similarity">
    <text evidence="7">Belongs to the CrgA family.</text>
</comment>
<evidence type="ECO:0000313" key="10">
    <source>
        <dbReference type="Proteomes" id="UP001139158"/>
    </source>
</evidence>
<evidence type="ECO:0000256" key="1">
    <source>
        <dbReference type="ARBA" id="ARBA00022475"/>
    </source>
</evidence>
<comment type="caution">
    <text evidence="9">The sequence shown here is derived from an EMBL/GenBank/DDBJ whole genome shotgun (WGS) entry which is preliminary data.</text>
</comment>
<dbReference type="HAMAP" id="MF_00631">
    <property type="entry name" value="CrgA"/>
    <property type="match status" value="1"/>
</dbReference>
<evidence type="ECO:0000256" key="7">
    <source>
        <dbReference type="HAMAP-Rule" id="MF_00631"/>
    </source>
</evidence>
<feature type="region of interest" description="Disordered" evidence="8">
    <location>
        <begin position="1"/>
        <end position="28"/>
    </location>
</feature>
<dbReference type="Proteomes" id="UP001139158">
    <property type="component" value="Unassembled WGS sequence"/>
</dbReference>
<dbReference type="RefSeq" id="WP_227896435.1">
    <property type="nucleotide sequence ID" value="NZ_CP099466.1"/>
</dbReference>
<evidence type="ECO:0000313" key="9">
    <source>
        <dbReference type="EMBL" id="MCC3298569.1"/>
    </source>
</evidence>
<keyword evidence="1 7" id="KW-1003">Cell membrane</keyword>
<evidence type="ECO:0000256" key="4">
    <source>
        <dbReference type="ARBA" id="ARBA00022989"/>
    </source>
</evidence>
<dbReference type="InterPro" id="IPR009619">
    <property type="entry name" value="CrgA"/>
</dbReference>
<feature type="transmembrane region" description="Helical" evidence="7">
    <location>
        <begin position="59"/>
        <end position="80"/>
    </location>
</feature>
<accession>A0A9X1MEI1</accession>
<name>A0A9X1MEI1_9MICC</name>
<comment type="subcellular location">
    <subcellularLocation>
        <location evidence="7">Cell membrane</location>
        <topology evidence="7">Multi-pass membrane protein</topology>
    </subcellularLocation>
</comment>
<feature type="transmembrane region" description="Helical" evidence="7">
    <location>
        <begin position="30"/>
        <end position="53"/>
    </location>
</feature>
<dbReference type="Pfam" id="PF06781">
    <property type="entry name" value="CrgA"/>
    <property type="match status" value="1"/>
</dbReference>
<evidence type="ECO:0000256" key="2">
    <source>
        <dbReference type="ARBA" id="ARBA00022618"/>
    </source>
</evidence>
<organism evidence="9 10">
    <name type="scientific">Arthrobacter caoxuetaonis</name>
    <dbReference type="NCBI Taxonomy" id="2886935"/>
    <lineage>
        <taxon>Bacteria</taxon>
        <taxon>Bacillati</taxon>
        <taxon>Actinomycetota</taxon>
        <taxon>Actinomycetes</taxon>
        <taxon>Micrococcales</taxon>
        <taxon>Micrococcaceae</taxon>
        <taxon>Arthrobacter</taxon>
    </lineage>
</organism>
<keyword evidence="2 7" id="KW-0132">Cell division</keyword>
<protein>
    <recommendedName>
        <fullName evidence="7">Cell division protein CrgA</fullName>
    </recommendedName>
</protein>
<reference evidence="9" key="1">
    <citation type="submission" date="2021-10" db="EMBL/GenBank/DDBJ databases">
        <title>Novel species in genus Arthrobacter.</title>
        <authorList>
            <person name="Liu Y."/>
        </authorList>
    </citation>
    <scope>NUCLEOTIDE SEQUENCE</scope>
    <source>
        <strain evidence="9">Zg-Y453</strain>
    </source>
</reference>
<keyword evidence="3 7" id="KW-0812">Transmembrane</keyword>
<dbReference type="EMBL" id="JAJFZV010000012">
    <property type="protein sequence ID" value="MCC3298569.1"/>
    <property type="molecule type" value="Genomic_DNA"/>
</dbReference>
<feature type="compositionally biased region" description="Basic residues" evidence="8">
    <location>
        <begin position="1"/>
        <end position="10"/>
    </location>
</feature>
<sequence>MPESKSRKKPAAAAAPAAAKGKAAPKPNPVWYKPVMFGLMIIGLLWIIVFYISQGVYPIPALGGGNILVGFGVAIVGFLMTTRWR</sequence>
<evidence type="ECO:0000256" key="6">
    <source>
        <dbReference type="ARBA" id="ARBA00023306"/>
    </source>
</evidence>
<keyword evidence="5 7" id="KW-0472">Membrane</keyword>
<gene>
    <name evidence="7" type="primary">crgA</name>
    <name evidence="9" type="ORF">LJ757_12250</name>
</gene>
<keyword evidence="10" id="KW-1185">Reference proteome</keyword>
<evidence type="ECO:0000256" key="3">
    <source>
        <dbReference type="ARBA" id="ARBA00022692"/>
    </source>
</evidence>
<evidence type="ECO:0000256" key="5">
    <source>
        <dbReference type="ARBA" id="ARBA00023136"/>
    </source>
</evidence>
<keyword evidence="6 7" id="KW-0131">Cell cycle</keyword>